<name>A0A378RN37_MYROD</name>
<keyword evidence="3" id="KW-1185">Reference proteome</keyword>
<dbReference type="AlphaFoldDB" id="A0A378RN37"/>
<feature type="signal peptide" evidence="1">
    <location>
        <begin position="1"/>
        <end position="17"/>
    </location>
</feature>
<evidence type="ECO:0000313" key="2">
    <source>
        <dbReference type="EMBL" id="STZ28405.1"/>
    </source>
</evidence>
<dbReference type="Proteomes" id="UP000255024">
    <property type="component" value="Unassembled WGS sequence"/>
</dbReference>
<evidence type="ECO:0000313" key="3">
    <source>
        <dbReference type="Proteomes" id="UP000255024"/>
    </source>
</evidence>
<sequence length="222" mass="26012">MKQIFFFLLLLSSSAYSQCTWNSFFPFKAGDTKFDIARLKSTNSTIADKDDEYGLRSAVDKINNGYKKYDYLKDSVYINVINLQFNNNICLKSKSNHIQVTLSDDKLHKGTVTLEYDDYDTMKQQYDQLLDLVPEEYSYIKEFERTNKITNEKVGEGVWFTTKSSNEKGEKLNRIGIGYSFNFKSHWDSVKKEFHQSNEIEEYVLEINFTDLRLSKLTNQGY</sequence>
<reference evidence="2 3" key="1">
    <citation type="submission" date="2018-06" db="EMBL/GenBank/DDBJ databases">
        <authorList>
            <consortium name="Pathogen Informatics"/>
            <person name="Doyle S."/>
        </authorList>
    </citation>
    <scope>NUCLEOTIDE SEQUENCE [LARGE SCALE GENOMIC DNA]</scope>
    <source>
        <strain evidence="2 3">NCTC11179</strain>
    </source>
</reference>
<evidence type="ECO:0000256" key="1">
    <source>
        <dbReference type="SAM" id="SignalP"/>
    </source>
</evidence>
<dbReference type="EMBL" id="UGQL01000001">
    <property type="protein sequence ID" value="STZ28405.1"/>
    <property type="molecule type" value="Genomic_DNA"/>
</dbReference>
<proteinExistence type="predicted"/>
<feature type="chain" id="PRO_5016945443" evidence="1">
    <location>
        <begin position="18"/>
        <end position="222"/>
    </location>
</feature>
<keyword evidence="1" id="KW-0732">Signal</keyword>
<dbReference type="RefSeq" id="WP_115091354.1">
    <property type="nucleotide sequence ID" value="NZ_CP068107.1"/>
</dbReference>
<protein>
    <submittedName>
        <fullName evidence="2">Uncharacterized protein</fullName>
    </submittedName>
</protein>
<accession>A0A378RN37</accession>
<organism evidence="2 3">
    <name type="scientific">Myroides odoratus</name>
    <name type="common">Flavobacterium odoratum</name>
    <dbReference type="NCBI Taxonomy" id="256"/>
    <lineage>
        <taxon>Bacteria</taxon>
        <taxon>Pseudomonadati</taxon>
        <taxon>Bacteroidota</taxon>
        <taxon>Flavobacteriia</taxon>
        <taxon>Flavobacteriales</taxon>
        <taxon>Flavobacteriaceae</taxon>
        <taxon>Myroides</taxon>
    </lineage>
</organism>
<gene>
    <name evidence="2" type="ORF">NCTC11179_01949</name>
</gene>